<comment type="caution">
    <text evidence="6">The sequence shown here is derived from an EMBL/GenBank/DDBJ whole genome shotgun (WGS) entry which is preliminary data.</text>
</comment>
<keyword evidence="2" id="KW-0805">Transcription regulation</keyword>
<gene>
    <name evidence="6" type="ORF">CXK94_20135</name>
</gene>
<dbReference type="PRINTS" id="PR00039">
    <property type="entry name" value="HTHLYSR"/>
</dbReference>
<protein>
    <submittedName>
        <fullName evidence="6">LysR family transcriptional regulator</fullName>
    </submittedName>
</protein>
<evidence type="ECO:0000313" key="6">
    <source>
        <dbReference type="EMBL" id="PNG05719.1"/>
    </source>
</evidence>
<dbReference type="InterPro" id="IPR036388">
    <property type="entry name" value="WH-like_DNA-bd_sf"/>
</dbReference>
<evidence type="ECO:0000313" key="7">
    <source>
        <dbReference type="Proteomes" id="UP000236023"/>
    </source>
</evidence>
<dbReference type="CDD" id="cd05466">
    <property type="entry name" value="PBP2_LTTR_substrate"/>
    <property type="match status" value="1"/>
</dbReference>
<keyword evidence="3" id="KW-0238">DNA-binding</keyword>
<dbReference type="PANTHER" id="PTHR30126:SF39">
    <property type="entry name" value="HTH-TYPE TRANSCRIPTIONAL REGULATOR CYSL"/>
    <property type="match status" value="1"/>
</dbReference>
<evidence type="ECO:0000256" key="3">
    <source>
        <dbReference type="ARBA" id="ARBA00023125"/>
    </source>
</evidence>
<evidence type="ECO:0000259" key="5">
    <source>
        <dbReference type="PROSITE" id="PS50931"/>
    </source>
</evidence>
<proteinExistence type="inferred from homology"/>
<organism evidence="6 7">
    <name type="scientific">Stutzerimonas stutzeri</name>
    <name type="common">Pseudomonas stutzeri</name>
    <dbReference type="NCBI Taxonomy" id="316"/>
    <lineage>
        <taxon>Bacteria</taxon>
        <taxon>Pseudomonadati</taxon>
        <taxon>Pseudomonadota</taxon>
        <taxon>Gammaproteobacteria</taxon>
        <taxon>Pseudomonadales</taxon>
        <taxon>Pseudomonadaceae</taxon>
        <taxon>Stutzerimonas</taxon>
    </lineage>
</organism>
<evidence type="ECO:0000256" key="4">
    <source>
        <dbReference type="ARBA" id="ARBA00023163"/>
    </source>
</evidence>
<name>A0A2N8STD8_STUST</name>
<dbReference type="InterPro" id="IPR005119">
    <property type="entry name" value="LysR_subst-bd"/>
</dbReference>
<accession>A0A2N8STD8</accession>
<dbReference type="InterPro" id="IPR000847">
    <property type="entry name" value="LysR_HTH_N"/>
</dbReference>
<dbReference type="Pfam" id="PF03466">
    <property type="entry name" value="LysR_substrate"/>
    <property type="match status" value="1"/>
</dbReference>
<dbReference type="SUPFAM" id="SSF53850">
    <property type="entry name" value="Periplasmic binding protein-like II"/>
    <property type="match status" value="1"/>
</dbReference>
<evidence type="ECO:0000256" key="2">
    <source>
        <dbReference type="ARBA" id="ARBA00023015"/>
    </source>
</evidence>
<dbReference type="AlphaFoldDB" id="A0A2N8STD8"/>
<comment type="similarity">
    <text evidence="1">Belongs to the LysR transcriptional regulatory family.</text>
</comment>
<dbReference type="SUPFAM" id="SSF46785">
    <property type="entry name" value="Winged helix' DNA-binding domain"/>
    <property type="match status" value="1"/>
</dbReference>
<evidence type="ECO:0000256" key="1">
    <source>
        <dbReference type="ARBA" id="ARBA00009437"/>
    </source>
</evidence>
<dbReference type="InterPro" id="IPR036390">
    <property type="entry name" value="WH_DNA-bd_sf"/>
</dbReference>
<dbReference type="GO" id="GO:0000976">
    <property type="term" value="F:transcription cis-regulatory region binding"/>
    <property type="evidence" value="ECO:0007669"/>
    <property type="project" value="TreeGrafter"/>
</dbReference>
<dbReference type="EMBL" id="POUT01000016">
    <property type="protein sequence ID" value="PNG05719.1"/>
    <property type="molecule type" value="Genomic_DNA"/>
</dbReference>
<dbReference type="Gene3D" id="3.40.190.10">
    <property type="entry name" value="Periplasmic binding protein-like II"/>
    <property type="match status" value="2"/>
</dbReference>
<feature type="domain" description="HTH lysR-type" evidence="5">
    <location>
        <begin position="4"/>
        <end position="61"/>
    </location>
</feature>
<sequence length="315" mass="33596">MKNLNLNYLKTFVTVVEYGSFSAAADRLRLTQPAVSLQIRQLERSLGARLIERVGRVGKATPAGEELLEHAVHIDAAVAAATEAVGRRSAEGAGRVRIGTGATACIFLLPPLLKELRQAFPNLEITVTTGNTADIVKAIEENVLDVGLVTLPVSGRSLEITPVMDDEFMLIAPVDMALPDRVTPATLATRPVLLFEPGGNTRKIADAWFSHGGVQLQPIMSLGSVEAIKELVGAGLGCAILPGLAVRNLRSDDIKVHVLQPKLQRQLASVIRHDKRLHAGLAHILRSFRHLASTATGGSCAAPVPESVGHRATCH</sequence>
<dbReference type="RefSeq" id="WP_102895669.1">
    <property type="nucleotide sequence ID" value="NZ_JAMOHU010000029.1"/>
</dbReference>
<dbReference type="PROSITE" id="PS50931">
    <property type="entry name" value="HTH_LYSR"/>
    <property type="match status" value="1"/>
</dbReference>
<dbReference type="Gene3D" id="1.10.10.10">
    <property type="entry name" value="Winged helix-like DNA-binding domain superfamily/Winged helix DNA-binding domain"/>
    <property type="match status" value="1"/>
</dbReference>
<dbReference type="PANTHER" id="PTHR30126">
    <property type="entry name" value="HTH-TYPE TRANSCRIPTIONAL REGULATOR"/>
    <property type="match status" value="1"/>
</dbReference>
<dbReference type="FunFam" id="1.10.10.10:FF:000001">
    <property type="entry name" value="LysR family transcriptional regulator"/>
    <property type="match status" value="1"/>
</dbReference>
<dbReference type="Pfam" id="PF00126">
    <property type="entry name" value="HTH_1"/>
    <property type="match status" value="1"/>
</dbReference>
<dbReference type="Proteomes" id="UP000236023">
    <property type="component" value="Unassembled WGS sequence"/>
</dbReference>
<dbReference type="GO" id="GO:0003700">
    <property type="term" value="F:DNA-binding transcription factor activity"/>
    <property type="evidence" value="ECO:0007669"/>
    <property type="project" value="InterPro"/>
</dbReference>
<reference evidence="6 7" key="1">
    <citation type="submission" date="2018-01" db="EMBL/GenBank/DDBJ databases">
        <title>Denitrification phenotypes of diverse strains of Pseudomonas stutzeri.</title>
        <authorList>
            <person name="Milligan D.A."/>
            <person name="Bergaust L."/>
            <person name="Bakken L.R."/>
            <person name="Frostegard A."/>
        </authorList>
    </citation>
    <scope>NUCLEOTIDE SEQUENCE [LARGE SCALE GENOMIC DNA]</scope>
    <source>
        <strain evidence="6 7">24a75</strain>
    </source>
</reference>
<keyword evidence="4" id="KW-0804">Transcription</keyword>